<evidence type="ECO:0000313" key="3">
    <source>
        <dbReference type="Proteomes" id="UP000092993"/>
    </source>
</evidence>
<sequence>MARATRSTTHLEKDKPAETAPSTRKTGSKKRKRVSNVDAADQPAAKQPRTDIKEEDSQELEELPAETKEVDLPSSGDVPIQYSDAQKILDVLEMVDTQGLLDRVFPLPTDSLSSTSSEYAPSSSTESYSFRALLKNSSQYPLRVLRSAIQHLYPISSHPRSRPSAPAAQQRRFCDLALSLLDQASFQSSPIPLNVESIIPDSGVLAVEDANSSSSVLASPTCVRKRKYALMQRLPTGNWWTSLDSHIPSAAVDGKDLKDLPTAYAELVAILPSASTSASEQRITLANYVPKRAAEKASHRPPGPRQLSCGRFLDYGPYASFAPSFDQDGAEIGRCALGEVVWRIQKKRRARERIKGKQKALAASVHICDDDVIMADASNGQGEKQEVKSRNADLVSELESLLPPEEVKAIKSALGSLELETAVQELLDRNSRALKRLEELQLARLGQEGGGSSTVEVGSEEWDVAQGIFDSLTLLASLRPRSSADSSSNAPIVPPSSVLRKLHRTLPLGVTQGWYGTLPEGRTSALRDDTTIHVRLRRPPFPIHPTPYPANYQASQYRGGYGTYTPGQASGYYANYAAQAQASGAHYPSQQYTATGQHQYAYSSWYNYQPPAVAQAQAAAGGVSGRATPQPAATSTMPANYASFFAATQQPQPQRAVANTVVSAAASKAYPQGTWSGATAAGYAAPTLPPHLRSVVGGTSAPGTPAPSTPSGSSTYGYFGAQAAPAAR</sequence>
<organism evidence="2 3">
    <name type="scientific">Grifola frondosa</name>
    <name type="common">Maitake</name>
    <name type="synonym">Polyporus frondosus</name>
    <dbReference type="NCBI Taxonomy" id="5627"/>
    <lineage>
        <taxon>Eukaryota</taxon>
        <taxon>Fungi</taxon>
        <taxon>Dikarya</taxon>
        <taxon>Basidiomycota</taxon>
        <taxon>Agaricomycotina</taxon>
        <taxon>Agaricomycetes</taxon>
        <taxon>Polyporales</taxon>
        <taxon>Grifolaceae</taxon>
        <taxon>Grifola</taxon>
    </lineage>
</organism>
<dbReference type="STRING" id="5627.A0A1C7MX35"/>
<feature type="compositionally biased region" description="Acidic residues" evidence="1">
    <location>
        <begin position="53"/>
        <end position="64"/>
    </location>
</feature>
<protein>
    <submittedName>
        <fullName evidence="2">Uncharacterized protein</fullName>
    </submittedName>
</protein>
<keyword evidence="3" id="KW-1185">Reference proteome</keyword>
<dbReference type="OMA" id="EEWDVAQ"/>
<accession>A0A1C7MX35</accession>
<feature type="region of interest" description="Disordered" evidence="1">
    <location>
        <begin position="695"/>
        <end position="728"/>
    </location>
</feature>
<evidence type="ECO:0000313" key="2">
    <source>
        <dbReference type="EMBL" id="OBZ79654.1"/>
    </source>
</evidence>
<reference evidence="2 3" key="1">
    <citation type="submission" date="2016-03" db="EMBL/GenBank/DDBJ databases">
        <title>Whole genome sequencing of Grifola frondosa 9006-11.</title>
        <authorList>
            <person name="Min B."/>
            <person name="Park H."/>
            <person name="Kim J.-G."/>
            <person name="Cho H."/>
            <person name="Oh Y.-L."/>
            <person name="Kong W.-S."/>
            <person name="Choi I.-G."/>
        </authorList>
    </citation>
    <scope>NUCLEOTIDE SEQUENCE [LARGE SCALE GENOMIC DNA]</scope>
    <source>
        <strain evidence="2 3">9006-11</strain>
    </source>
</reference>
<dbReference type="AlphaFoldDB" id="A0A1C7MX35"/>
<gene>
    <name evidence="2" type="ORF">A0H81_00373</name>
</gene>
<name>A0A1C7MX35_GRIFR</name>
<dbReference type="EMBL" id="LUGG01000001">
    <property type="protein sequence ID" value="OBZ79654.1"/>
    <property type="molecule type" value="Genomic_DNA"/>
</dbReference>
<comment type="caution">
    <text evidence="2">The sequence shown here is derived from an EMBL/GenBank/DDBJ whole genome shotgun (WGS) entry which is preliminary data.</text>
</comment>
<dbReference type="OrthoDB" id="21648at2759"/>
<evidence type="ECO:0000256" key="1">
    <source>
        <dbReference type="SAM" id="MobiDB-lite"/>
    </source>
</evidence>
<proteinExistence type="predicted"/>
<dbReference type="Proteomes" id="UP000092993">
    <property type="component" value="Unassembled WGS sequence"/>
</dbReference>
<feature type="region of interest" description="Disordered" evidence="1">
    <location>
        <begin position="1"/>
        <end position="78"/>
    </location>
</feature>